<name>A0A448XDH2_9PLAT</name>
<dbReference type="AlphaFoldDB" id="A0A448XDH2"/>
<keyword evidence="3" id="KW-1185">Reference proteome</keyword>
<feature type="region of interest" description="Disordered" evidence="1">
    <location>
        <begin position="1"/>
        <end position="20"/>
    </location>
</feature>
<gene>
    <name evidence="2" type="ORF">PXEA_LOCUS27424</name>
</gene>
<organism evidence="2 3">
    <name type="scientific">Protopolystoma xenopodis</name>
    <dbReference type="NCBI Taxonomy" id="117903"/>
    <lineage>
        <taxon>Eukaryota</taxon>
        <taxon>Metazoa</taxon>
        <taxon>Spiralia</taxon>
        <taxon>Lophotrochozoa</taxon>
        <taxon>Platyhelminthes</taxon>
        <taxon>Monogenea</taxon>
        <taxon>Polyopisthocotylea</taxon>
        <taxon>Polystomatidea</taxon>
        <taxon>Polystomatidae</taxon>
        <taxon>Protopolystoma</taxon>
    </lineage>
</organism>
<proteinExistence type="predicted"/>
<evidence type="ECO:0000313" key="2">
    <source>
        <dbReference type="EMBL" id="VEL33984.1"/>
    </source>
</evidence>
<evidence type="ECO:0000313" key="3">
    <source>
        <dbReference type="Proteomes" id="UP000784294"/>
    </source>
</evidence>
<sequence length="160" mass="16743">MAIFIDDAGETSGNVPRPRSYSGNDHAYNGLWTSCVPVAKVVMDDSEMDGWVFALGRRRRLLGLQKEHFDLATYCPGAPIPIHHLSNCEFISFGGSSYSRSSTVSGGATGSGDSSVSIGGNTGSGGSKTAASSDAFCVLSESSEVTAALLNPKVSMERKL</sequence>
<dbReference type="Proteomes" id="UP000784294">
    <property type="component" value="Unassembled WGS sequence"/>
</dbReference>
<feature type="compositionally biased region" description="Low complexity" evidence="1">
    <location>
        <begin position="104"/>
        <end position="119"/>
    </location>
</feature>
<reference evidence="2" key="1">
    <citation type="submission" date="2018-11" db="EMBL/GenBank/DDBJ databases">
        <authorList>
            <consortium name="Pathogen Informatics"/>
        </authorList>
    </citation>
    <scope>NUCLEOTIDE SEQUENCE</scope>
</reference>
<accession>A0A448XDH2</accession>
<dbReference type="OrthoDB" id="10039147at2759"/>
<evidence type="ECO:0000256" key="1">
    <source>
        <dbReference type="SAM" id="MobiDB-lite"/>
    </source>
</evidence>
<comment type="caution">
    <text evidence="2">The sequence shown here is derived from an EMBL/GenBank/DDBJ whole genome shotgun (WGS) entry which is preliminary data.</text>
</comment>
<protein>
    <submittedName>
        <fullName evidence="2">Uncharacterized protein</fullName>
    </submittedName>
</protein>
<feature type="region of interest" description="Disordered" evidence="1">
    <location>
        <begin position="104"/>
        <end position="124"/>
    </location>
</feature>
<dbReference type="EMBL" id="CAAALY010246775">
    <property type="protein sequence ID" value="VEL33984.1"/>
    <property type="molecule type" value="Genomic_DNA"/>
</dbReference>